<dbReference type="InterPro" id="IPR016185">
    <property type="entry name" value="PreATP-grasp_dom_sf"/>
</dbReference>
<evidence type="ECO:0000313" key="15">
    <source>
        <dbReference type="EMBL" id="MFD2182110.1"/>
    </source>
</evidence>
<keyword evidence="6 13" id="KW-0547">Nucleotide-binding</keyword>
<evidence type="ECO:0000256" key="8">
    <source>
        <dbReference type="ARBA" id="ARBA00022840"/>
    </source>
</evidence>
<dbReference type="HAMAP" id="MF_00138">
    <property type="entry name" value="GARS"/>
    <property type="match status" value="1"/>
</dbReference>
<dbReference type="SUPFAM" id="SSF52440">
    <property type="entry name" value="PreATP-grasp domain"/>
    <property type="match status" value="1"/>
</dbReference>
<evidence type="ECO:0000256" key="6">
    <source>
        <dbReference type="ARBA" id="ARBA00022741"/>
    </source>
</evidence>
<dbReference type="EMBL" id="JBHUIW010000006">
    <property type="protein sequence ID" value="MFD2182110.1"/>
    <property type="molecule type" value="Genomic_DNA"/>
</dbReference>
<dbReference type="InterPro" id="IPR020562">
    <property type="entry name" value="PRibGlycinamide_synth_N"/>
</dbReference>
<comment type="cofactor">
    <cofactor evidence="1">
        <name>Mn(2+)</name>
        <dbReference type="ChEBI" id="CHEBI:29035"/>
    </cofactor>
</comment>
<evidence type="ECO:0000256" key="3">
    <source>
        <dbReference type="ARBA" id="ARBA00005174"/>
    </source>
</evidence>
<dbReference type="InterPro" id="IPR037123">
    <property type="entry name" value="PRibGlycinamide_synth_C_sf"/>
</dbReference>
<organism evidence="15 16">
    <name type="scientific">Rhodoplanes azumiensis</name>
    <dbReference type="NCBI Taxonomy" id="1897628"/>
    <lineage>
        <taxon>Bacteria</taxon>
        <taxon>Pseudomonadati</taxon>
        <taxon>Pseudomonadota</taxon>
        <taxon>Alphaproteobacteria</taxon>
        <taxon>Hyphomicrobiales</taxon>
        <taxon>Nitrobacteraceae</taxon>
        <taxon>Rhodoplanes</taxon>
    </lineage>
</organism>
<keyword evidence="5 12" id="KW-0436">Ligase</keyword>
<comment type="pathway">
    <text evidence="3 12">Purine metabolism; IMP biosynthesis via de novo pathway; N(1)-(5-phospho-D-ribosyl)glycinamide from 5-phospho-alpha-D-ribose 1-diphosphate: step 2/2.</text>
</comment>
<gene>
    <name evidence="12 15" type="primary">purD</name>
    <name evidence="15" type="ORF">ACFSOX_08090</name>
</gene>
<evidence type="ECO:0000313" key="16">
    <source>
        <dbReference type="Proteomes" id="UP001597314"/>
    </source>
</evidence>
<dbReference type="Gene3D" id="3.40.50.20">
    <property type="match status" value="1"/>
</dbReference>
<evidence type="ECO:0000256" key="11">
    <source>
        <dbReference type="ARBA" id="ARBA00042864"/>
    </source>
</evidence>
<dbReference type="PROSITE" id="PS50975">
    <property type="entry name" value="ATP_GRASP"/>
    <property type="match status" value="1"/>
</dbReference>
<dbReference type="Pfam" id="PF01071">
    <property type="entry name" value="GARS_A"/>
    <property type="match status" value="1"/>
</dbReference>
<evidence type="ECO:0000256" key="12">
    <source>
        <dbReference type="HAMAP-Rule" id="MF_00138"/>
    </source>
</evidence>
<evidence type="ECO:0000256" key="2">
    <source>
        <dbReference type="ARBA" id="ARBA00001946"/>
    </source>
</evidence>
<proteinExistence type="inferred from homology"/>
<dbReference type="PANTHER" id="PTHR43472:SF1">
    <property type="entry name" value="PHOSPHORIBOSYLAMINE--GLYCINE LIGASE, CHLOROPLASTIC"/>
    <property type="match status" value="1"/>
</dbReference>
<dbReference type="InterPro" id="IPR000115">
    <property type="entry name" value="PRibGlycinamide_synth"/>
</dbReference>
<dbReference type="PROSITE" id="PS00184">
    <property type="entry name" value="GARS"/>
    <property type="match status" value="1"/>
</dbReference>
<dbReference type="GO" id="GO:0004637">
    <property type="term" value="F:phosphoribosylamine-glycine ligase activity"/>
    <property type="evidence" value="ECO:0007669"/>
    <property type="project" value="UniProtKB-EC"/>
</dbReference>
<dbReference type="NCBIfam" id="TIGR00877">
    <property type="entry name" value="purD"/>
    <property type="match status" value="1"/>
</dbReference>
<accession>A0ABW5AHZ0</accession>
<evidence type="ECO:0000256" key="4">
    <source>
        <dbReference type="ARBA" id="ARBA00013255"/>
    </source>
</evidence>
<dbReference type="Gene3D" id="3.30.470.20">
    <property type="entry name" value="ATP-grasp fold, B domain"/>
    <property type="match status" value="1"/>
</dbReference>
<evidence type="ECO:0000256" key="9">
    <source>
        <dbReference type="ARBA" id="ARBA00038345"/>
    </source>
</evidence>
<dbReference type="SUPFAM" id="SSF56059">
    <property type="entry name" value="Glutathione synthetase ATP-binding domain-like"/>
    <property type="match status" value="1"/>
</dbReference>
<dbReference type="InterPro" id="IPR020561">
    <property type="entry name" value="PRibGlycinamid_synth_ATP-grasp"/>
</dbReference>
<dbReference type="Pfam" id="PF02843">
    <property type="entry name" value="GARS_C"/>
    <property type="match status" value="1"/>
</dbReference>
<dbReference type="InterPro" id="IPR020559">
    <property type="entry name" value="PRibGlycinamide_synth_CS"/>
</dbReference>
<keyword evidence="8 13" id="KW-0067">ATP-binding</keyword>
<dbReference type="InterPro" id="IPR020560">
    <property type="entry name" value="PRibGlycinamide_synth_C-dom"/>
</dbReference>
<evidence type="ECO:0000256" key="5">
    <source>
        <dbReference type="ARBA" id="ARBA00022598"/>
    </source>
</evidence>
<evidence type="ECO:0000256" key="10">
    <source>
        <dbReference type="ARBA" id="ARBA00042242"/>
    </source>
</evidence>
<dbReference type="Proteomes" id="UP001597314">
    <property type="component" value="Unassembled WGS sequence"/>
</dbReference>
<evidence type="ECO:0000256" key="1">
    <source>
        <dbReference type="ARBA" id="ARBA00001936"/>
    </source>
</evidence>
<sequence length="424" mass="43374">MNILLLGSGGREHALAWKIAASPLVDRLWCAPGNAGIAQEADCVALDPVDTDAVIGFCRGNAVDLVVVGPEAPLVAGLVDALTAAGIRAFGPTAAAARLEGSKGFTKALCRANGIPTAAYEVFTAAAPAKAYVRAKGAPIVVKADGLAAGKGVVVAETIGQAEAAIDAMFSGSLGAAGASVVVEEFLAGEEASFFVLCDGETALPLASAQDHKRAFDLDVGPNTGGMGAYSPAPVMTPEITARTMDAIIRPTLKAMAAMGCPYKGVLFAGLMITAEGPKLIEYNCRFGDPECQVLMLRLDSDLVPALVATCDGTLRDVSLDWNDAAAITVVLAAKGYPGAYEKGSVIDGLSDAMAVDDVEIFHAGTAERDGRIVAVGGRVLNVGATGKTLAEARAAAYTAIGEIRWPGGFWRRDIGAKGLARRG</sequence>
<comment type="cofactor">
    <cofactor evidence="2">
        <name>Mg(2+)</name>
        <dbReference type="ChEBI" id="CHEBI:18420"/>
    </cofactor>
</comment>
<feature type="domain" description="ATP-grasp" evidence="14">
    <location>
        <begin position="107"/>
        <end position="312"/>
    </location>
</feature>
<dbReference type="SUPFAM" id="SSF51246">
    <property type="entry name" value="Rudiment single hybrid motif"/>
    <property type="match status" value="1"/>
</dbReference>
<dbReference type="PANTHER" id="PTHR43472">
    <property type="entry name" value="PHOSPHORIBOSYLAMINE--GLYCINE LIGASE"/>
    <property type="match status" value="1"/>
</dbReference>
<dbReference type="InterPro" id="IPR013815">
    <property type="entry name" value="ATP_grasp_subdomain_1"/>
</dbReference>
<dbReference type="EC" id="6.3.4.13" evidence="4 12"/>
<comment type="similarity">
    <text evidence="9 12">Belongs to the GARS family.</text>
</comment>
<comment type="catalytic activity">
    <reaction evidence="12">
        <text>5-phospho-beta-D-ribosylamine + glycine + ATP = N(1)-(5-phospho-beta-D-ribosyl)glycinamide + ADP + phosphate + H(+)</text>
        <dbReference type="Rhea" id="RHEA:17453"/>
        <dbReference type="ChEBI" id="CHEBI:15378"/>
        <dbReference type="ChEBI" id="CHEBI:30616"/>
        <dbReference type="ChEBI" id="CHEBI:43474"/>
        <dbReference type="ChEBI" id="CHEBI:57305"/>
        <dbReference type="ChEBI" id="CHEBI:58681"/>
        <dbReference type="ChEBI" id="CHEBI:143788"/>
        <dbReference type="ChEBI" id="CHEBI:456216"/>
        <dbReference type="EC" id="6.3.4.13"/>
    </reaction>
</comment>
<protein>
    <recommendedName>
        <fullName evidence="4 12">Phosphoribosylamine--glycine ligase</fullName>
        <ecNumber evidence="4 12">6.3.4.13</ecNumber>
    </recommendedName>
    <alternativeName>
        <fullName evidence="12">GARS</fullName>
    </alternativeName>
    <alternativeName>
        <fullName evidence="10 12">Glycinamide ribonucleotide synthetase</fullName>
    </alternativeName>
    <alternativeName>
        <fullName evidence="11 12">Phosphoribosylglycinamide synthetase</fullName>
    </alternativeName>
</protein>
<dbReference type="RefSeq" id="WP_378477290.1">
    <property type="nucleotide sequence ID" value="NZ_JBHUIW010000006.1"/>
</dbReference>
<evidence type="ECO:0000256" key="13">
    <source>
        <dbReference type="PROSITE-ProRule" id="PRU00409"/>
    </source>
</evidence>
<evidence type="ECO:0000259" key="14">
    <source>
        <dbReference type="PROSITE" id="PS50975"/>
    </source>
</evidence>
<reference evidence="16" key="1">
    <citation type="journal article" date="2019" name="Int. J. Syst. Evol. Microbiol.">
        <title>The Global Catalogue of Microorganisms (GCM) 10K type strain sequencing project: providing services to taxonomists for standard genome sequencing and annotation.</title>
        <authorList>
            <consortium name="The Broad Institute Genomics Platform"/>
            <consortium name="The Broad Institute Genome Sequencing Center for Infectious Disease"/>
            <person name="Wu L."/>
            <person name="Ma J."/>
        </authorList>
    </citation>
    <scope>NUCLEOTIDE SEQUENCE [LARGE SCALE GENOMIC DNA]</scope>
    <source>
        <strain evidence="16">CGMCC 1.6774</strain>
    </source>
</reference>
<keyword evidence="16" id="KW-1185">Reference proteome</keyword>
<dbReference type="Pfam" id="PF02844">
    <property type="entry name" value="GARS_N"/>
    <property type="match status" value="1"/>
</dbReference>
<dbReference type="InterPro" id="IPR011761">
    <property type="entry name" value="ATP-grasp"/>
</dbReference>
<keyword evidence="7 12" id="KW-0658">Purine biosynthesis</keyword>
<dbReference type="InterPro" id="IPR011054">
    <property type="entry name" value="Rudment_hybrid_motif"/>
</dbReference>
<dbReference type="Gene3D" id="3.30.1490.20">
    <property type="entry name" value="ATP-grasp fold, A domain"/>
    <property type="match status" value="1"/>
</dbReference>
<dbReference type="SMART" id="SM01210">
    <property type="entry name" value="GARS_C"/>
    <property type="match status" value="1"/>
</dbReference>
<dbReference type="SMART" id="SM01209">
    <property type="entry name" value="GARS_A"/>
    <property type="match status" value="1"/>
</dbReference>
<name>A0ABW5AHZ0_9BRAD</name>
<dbReference type="Gene3D" id="3.90.600.10">
    <property type="entry name" value="Phosphoribosylglycinamide synthetase, C-terminal domain"/>
    <property type="match status" value="1"/>
</dbReference>
<comment type="caution">
    <text evidence="15">The sequence shown here is derived from an EMBL/GenBank/DDBJ whole genome shotgun (WGS) entry which is preliminary data.</text>
</comment>
<evidence type="ECO:0000256" key="7">
    <source>
        <dbReference type="ARBA" id="ARBA00022755"/>
    </source>
</evidence>